<feature type="transmembrane region" description="Helical" evidence="2">
    <location>
        <begin position="128"/>
        <end position="145"/>
    </location>
</feature>
<gene>
    <name evidence="3" type="ORF">DVH02_00690</name>
</gene>
<feature type="transmembrane region" description="Helical" evidence="2">
    <location>
        <begin position="57"/>
        <end position="78"/>
    </location>
</feature>
<reference evidence="3 4" key="1">
    <citation type="submission" date="2018-07" db="EMBL/GenBank/DDBJ databases">
        <title>Streptomyces species from bats.</title>
        <authorList>
            <person name="Dunlap C."/>
        </authorList>
    </citation>
    <scope>NUCLEOTIDE SEQUENCE [LARGE SCALE GENOMIC DNA]</scope>
    <source>
        <strain evidence="3 4">AC230</strain>
    </source>
</reference>
<dbReference type="EMBL" id="QQNA01000002">
    <property type="protein sequence ID" value="RDG40071.1"/>
    <property type="molecule type" value="Genomic_DNA"/>
</dbReference>
<evidence type="ECO:0000256" key="1">
    <source>
        <dbReference type="SAM" id="MobiDB-lite"/>
    </source>
</evidence>
<evidence type="ECO:0000313" key="3">
    <source>
        <dbReference type="EMBL" id="RDG40071.1"/>
    </source>
</evidence>
<protein>
    <submittedName>
        <fullName evidence="3">DUF1453 family protein</fullName>
    </submittedName>
</protein>
<feature type="transmembrane region" description="Helical" evidence="2">
    <location>
        <begin position="99"/>
        <end position="122"/>
    </location>
</feature>
<feature type="region of interest" description="Disordered" evidence="1">
    <location>
        <begin position="152"/>
        <end position="174"/>
    </location>
</feature>
<dbReference type="AlphaFoldDB" id="A0A370BEJ0"/>
<proteinExistence type="predicted"/>
<keyword evidence="2" id="KW-1133">Transmembrane helix</keyword>
<sequence length="174" mass="18069">MSLVNLLVIVAVVALVVARQIKPQRIRTGGRKWLVAPVVLAAMALREPRLLDPHHTAVAALLIGVELAVGVLIGVGWARTSRVWTGQDGAVWSKGTRATAAVWGVGIAVRLGLMGVGVMLGVHQGSGALLLALAATLLVRGGLLARRAQALRPSGGPAPSYGDHVATAPWKDRV</sequence>
<evidence type="ECO:0000313" key="4">
    <source>
        <dbReference type="Proteomes" id="UP000253741"/>
    </source>
</evidence>
<keyword evidence="2" id="KW-0812">Transmembrane</keyword>
<dbReference type="RefSeq" id="WP_114621682.1">
    <property type="nucleotide sequence ID" value="NZ_QQNA01000002.1"/>
</dbReference>
<dbReference type="OrthoDB" id="3872634at2"/>
<accession>A0A370BEJ0</accession>
<keyword evidence="4" id="KW-1185">Reference proteome</keyword>
<evidence type="ECO:0000256" key="2">
    <source>
        <dbReference type="SAM" id="Phobius"/>
    </source>
</evidence>
<keyword evidence="2" id="KW-0472">Membrane</keyword>
<comment type="caution">
    <text evidence="3">The sequence shown here is derived from an EMBL/GenBank/DDBJ whole genome shotgun (WGS) entry which is preliminary data.</text>
</comment>
<name>A0A370BEJ0_9ACTN</name>
<organism evidence="3 4">
    <name type="scientific">Streptomyces corynorhini</name>
    <dbReference type="NCBI Taxonomy" id="2282652"/>
    <lineage>
        <taxon>Bacteria</taxon>
        <taxon>Bacillati</taxon>
        <taxon>Actinomycetota</taxon>
        <taxon>Actinomycetes</taxon>
        <taxon>Kitasatosporales</taxon>
        <taxon>Streptomycetaceae</taxon>
        <taxon>Streptomyces</taxon>
    </lineage>
</organism>
<dbReference type="Proteomes" id="UP000253741">
    <property type="component" value="Unassembled WGS sequence"/>
</dbReference>